<feature type="binding site" evidence="2">
    <location>
        <position position="15"/>
    </location>
    <ligand>
        <name>Mg(2+)</name>
        <dbReference type="ChEBI" id="CHEBI:18420"/>
    </ligand>
</feature>
<comment type="catalytic activity">
    <reaction evidence="2">
        <text>phosphonoacetaldehyde + H2O = acetaldehyde + phosphate + H(+)</text>
        <dbReference type="Rhea" id="RHEA:18905"/>
        <dbReference type="ChEBI" id="CHEBI:15343"/>
        <dbReference type="ChEBI" id="CHEBI:15377"/>
        <dbReference type="ChEBI" id="CHEBI:15378"/>
        <dbReference type="ChEBI" id="CHEBI:43474"/>
        <dbReference type="ChEBI" id="CHEBI:58383"/>
        <dbReference type="EC" id="3.11.1.1"/>
    </reaction>
</comment>
<comment type="caution">
    <text evidence="3">The sequence shown here is derived from an EMBL/GenBank/DDBJ whole genome shotgun (WGS) entry which is preliminary data.</text>
</comment>
<protein>
    <recommendedName>
        <fullName evidence="2">Phosphonoacetaldehyde hydrolase</fullName>
        <shortName evidence="2">Phosphonatase</shortName>
        <ecNumber evidence="2">3.11.1.1</ecNumber>
    </recommendedName>
    <alternativeName>
        <fullName evidence="2">Phosphonoacetaldehyde phosphonohydrolase</fullName>
    </alternativeName>
</protein>
<feature type="active site" description="Nucleophile" evidence="2">
    <location>
        <position position="13"/>
    </location>
</feature>
<dbReference type="Proteomes" id="UP000823863">
    <property type="component" value="Unassembled WGS sequence"/>
</dbReference>
<dbReference type="GO" id="GO:0008967">
    <property type="term" value="F:phosphoglycolate phosphatase activity"/>
    <property type="evidence" value="ECO:0007669"/>
    <property type="project" value="TreeGrafter"/>
</dbReference>
<dbReference type="GO" id="GO:0005829">
    <property type="term" value="C:cytosol"/>
    <property type="evidence" value="ECO:0007669"/>
    <property type="project" value="TreeGrafter"/>
</dbReference>
<dbReference type="PANTHER" id="PTHR43434">
    <property type="entry name" value="PHOSPHOGLYCOLATE PHOSPHATASE"/>
    <property type="match status" value="1"/>
</dbReference>
<dbReference type="NCBIfam" id="TIGR01422">
    <property type="entry name" value="phosphonatase"/>
    <property type="match status" value="1"/>
</dbReference>
<keyword evidence="2" id="KW-0460">Magnesium</keyword>
<dbReference type="GO" id="GO:0000287">
    <property type="term" value="F:magnesium ion binding"/>
    <property type="evidence" value="ECO:0007669"/>
    <property type="project" value="UniProtKB-UniRule"/>
</dbReference>
<dbReference type="SUPFAM" id="SSF56784">
    <property type="entry name" value="HAD-like"/>
    <property type="match status" value="1"/>
</dbReference>
<dbReference type="InterPro" id="IPR036412">
    <property type="entry name" value="HAD-like_sf"/>
</dbReference>
<dbReference type="PANTHER" id="PTHR43434:SF19">
    <property type="entry name" value="PHOSPHONOACETALDEHYDE HYDROLASE"/>
    <property type="match status" value="1"/>
</dbReference>
<evidence type="ECO:0000256" key="2">
    <source>
        <dbReference type="HAMAP-Rule" id="MF_01375"/>
    </source>
</evidence>
<evidence type="ECO:0000313" key="3">
    <source>
        <dbReference type="EMBL" id="HJC67183.1"/>
    </source>
</evidence>
<dbReference type="AlphaFoldDB" id="A0A9D2TFS4"/>
<reference evidence="3" key="1">
    <citation type="journal article" date="2021" name="PeerJ">
        <title>Extensive microbial diversity within the chicken gut microbiome revealed by metagenomics and culture.</title>
        <authorList>
            <person name="Gilroy R."/>
            <person name="Ravi A."/>
            <person name="Getino M."/>
            <person name="Pursley I."/>
            <person name="Horton D.L."/>
            <person name="Alikhan N.F."/>
            <person name="Baker D."/>
            <person name="Gharbi K."/>
            <person name="Hall N."/>
            <person name="Watson M."/>
            <person name="Adriaenssens E.M."/>
            <person name="Foster-Nyarko E."/>
            <person name="Jarju S."/>
            <person name="Secka A."/>
            <person name="Antonio M."/>
            <person name="Oren A."/>
            <person name="Chaudhuri R.R."/>
            <person name="La Ragione R."/>
            <person name="Hildebrand F."/>
            <person name="Pallen M.J."/>
        </authorList>
    </citation>
    <scope>NUCLEOTIDE SEQUENCE</scope>
    <source>
        <strain evidence="3">CHK198-12963</strain>
    </source>
</reference>
<name>A0A9D2TFS4_9FIRM</name>
<comment type="cofactor">
    <cofactor evidence="2">
        <name>Mg(2+)</name>
        <dbReference type="ChEBI" id="CHEBI:18420"/>
    </cofactor>
    <text evidence="2">Binds 1 Mg(2+) ion per subunit.</text>
</comment>
<dbReference type="InterPro" id="IPR006439">
    <property type="entry name" value="HAD-SF_hydro_IA"/>
</dbReference>
<gene>
    <name evidence="2" type="primary">phnX</name>
    <name evidence="3" type="ORF">H9931_10785</name>
</gene>
<dbReference type="Pfam" id="PF00702">
    <property type="entry name" value="Hydrolase"/>
    <property type="match status" value="1"/>
</dbReference>
<dbReference type="Gene3D" id="3.40.50.1000">
    <property type="entry name" value="HAD superfamily/HAD-like"/>
    <property type="match status" value="1"/>
</dbReference>
<dbReference type="InterPro" id="IPR023214">
    <property type="entry name" value="HAD_sf"/>
</dbReference>
<dbReference type="HAMAP" id="MF_01375">
    <property type="entry name" value="PhnX"/>
    <property type="match status" value="1"/>
</dbReference>
<dbReference type="SFLD" id="SFLDG01129">
    <property type="entry name" value="C1.5:_HAD__Beta-PGM__Phosphata"/>
    <property type="match status" value="1"/>
</dbReference>
<evidence type="ECO:0000256" key="1">
    <source>
        <dbReference type="ARBA" id="ARBA00023270"/>
    </source>
</evidence>
<dbReference type="InterPro" id="IPR050155">
    <property type="entry name" value="HAD-like_hydrolase_sf"/>
</dbReference>
<dbReference type="SFLD" id="SFLDG01135">
    <property type="entry name" value="C1.5.6:_HAD__Beta-PGM__Phospha"/>
    <property type="match status" value="1"/>
</dbReference>
<keyword evidence="2 3" id="KW-0378">Hydrolase</keyword>
<reference evidence="3" key="2">
    <citation type="submission" date="2021-04" db="EMBL/GenBank/DDBJ databases">
        <authorList>
            <person name="Gilroy R."/>
        </authorList>
    </citation>
    <scope>NUCLEOTIDE SEQUENCE</scope>
    <source>
        <strain evidence="3">CHK198-12963</strain>
    </source>
</reference>
<accession>A0A9D2TFS4</accession>
<organism evidence="3 4">
    <name type="scientific">Candidatus Enterocloster excrementigallinarum</name>
    <dbReference type="NCBI Taxonomy" id="2838558"/>
    <lineage>
        <taxon>Bacteria</taxon>
        <taxon>Bacillati</taxon>
        <taxon>Bacillota</taxon>
        <taxon>Clostridia</taxon>
        <taxon>Lachnospirales</taxon>
        <taxon>Lachnospiraceae</taxon>
        <taxon>Enterocloster</taxon>
    </lineage>
</organism>
<dbReference type="NCBIfam" id="TIGR01549">
    <property type="entry name" value="HAD-SF-IA-v1"/>
    <property type="match status" value="1"/>
</dbReference>
<comment type="similarity">
    <text evidence="2">Belongs to the HAD-like hydrolase superfamily. PhnX family.</text>
</comment>
<dbReference type="EC" id="3.11.1.1" evidence="2"/>
<dbReference type="SFLD" id="SFLDS00003">
    <property type="entry name" value="Haloacid_Dehalogenase"/>
    <property type="match status" value="1"/>
</dbReference>
<comment type="subunit">
    <text evidence="2">Homodimer.</text>
</comment>
<keyword evidence="2" id="KW-0479">Metal-binding</keyword>
<sequence>MNEAKKIGMLVFDWAGTTVDYGSSAPAEVFRRVFTAEGIHLTREEINKPMGLEKKAHIRALLGCESGSSQWKTLHGADWTGEDVERLYQAFEAELFQVVAEYSAPIAGVVETVEQLRGQGLKIGSTTGYNSHMMEQVIPKARQLGYEPDCVVTPDVTGYGRPTPFMLFECMRRLQVYPPETVIKVGDTIADILEGKNAGAWSVGILTGSNLLGLTEEEYQAVDPETLRQKKCLAADRYRESGADLVIDSITDLPLAVEEINRRLAKKEAEQ</sequence>
<dbReference type="GO" id="GO:0006281">
    <property type="term" value="P:DNA repair"/>
    <property type="evidence" value="ECO:0007669"/>
    <property type="project" value="TreeGrafter"/>
</dbReference>
<feature type="active site" description="Schiff-base intermediate with substrate" evidence="2">
    <location>
        <position position="54"/>
    </location>
</feature>
<dbReference type="EMBL" id="DWWB01000058">
    <property type="protein sequence ID" value="HJC67183.1"/>
    <property type="molecule type" value="Genomic_DNA"/>
</dbReference>
<dbReference type="InterPro" id="IPR023198">
    <property type="entry name" value="PGP-like_dom2"/>
</dbReference>
<proteinExistence type="inferred from homology"/>
<comment type="function">
    <text evidence="2">Involved in phosphonate degradation.</text>
</comment>
<dbReference type="Gene3D" id="1.10.150.240">
    <property type="entry name" value="Putative phosphatase, domain 2"/>
    <property type="match status" value="1"/>
</dbReference>
<dbReference type="InterPro" id="IPR006323">
    <property type="entry name" value="Phosphonoacetald_hydro"/>
</dbReference>
<evidence type="ECO:0000313" key="4">
    <source>
        <dbReference type="Proteomes" id="UP000823863"/>
    </source>
</evidence>
<feature type="binding site" evidence="2">
    <location>
        <position position="187"/>
    </location>
    <ligand>
        <name>Mg(2+)</name>
        <dbReference type="ChEBI" id="CHEBI:18420"/>
    </ligand>
</feature>
<dbReference type="GO" id="GO:0019700">
    <property type="term" value="P:organic phosphonate catabolic process"/>
    <property type="evidence" value="ECO:0007669"/>
    <property type="project" value="InterPro"/>
</dbReference>
<dbReference type="GO" id="GO:0050194">
    <property type="term" value="F:phosphonoacetaldehyde hydrolase activity"/>
    <property type="evidence" value="ECO:0007669"/>
    <property type="project" value="UniProtKB-UniRule"/>
</dbReference>
<feature type="binding site" evidence="2">
    <location>
        <position position="13"/>
    </location>
    <ligand>
        <name>Mg(2+)</name>
        <dbReference type="ChEBI" id="CHEBI:18420"/>
    </ligand>
</feature>
<keyword evidence="1 2" id="KW-0704">Schiff base</keyword>